<evidence type="ECO:0000313" key="1">
    <source>
        <dbReference type="EMBL" id="MBC1565078.1"/>
    </source>
</evidence>
<evidence type="ECO:0000313" key="2">
    <source>
        <dbReference type="Proteomes" id="UP000586951"/>
    </source>
</evidence>
<reference evidence="1 2" key="1">
    <citation type="submission" date="2020-03" db="EMBL/GenBank/DDBJ databases">
        <title>Soil Listeria distribution.</title>
        <authorList>
            <person name="Liao J."/>
            <person name="Wiedmann M."/>
        </authorList>
    </citation>
    <scope>NUCLEOTIDE SEQUENCE [LARGE SCALE GENOMIC DNA]</scope>
    <source>
        <strain evidence="1 2">FSL L7-1427</strain>
    </source>
</reference>
<dbReference type="RefSeq" id="WP_185417057.1">
    <property type="nucleotide sequence ID" value="NZ_JAARRU010000001.1"/>
</dbReference>
<name>A0A841ZTA4_9LIST</name>
<evidence type="ECO:0008006" key="3">
    <source>
        <dbReference type="Google" id="ProtNLM"/>
    </source>
</evidence>
<dbReference type="Proteomes" id="UP000586951">
    <property type="component" value="Unassembled WGS sequence"/>
</dbReference>
<organism evidence="1 2">
    <name type="scientific">Listeria booriae</name>
    <dbReference type="NCBI Taxonomy" id="1552123"/>
    <lineage>
        <taxon>Bacteria</taxon>
        <taxon>Bacillati</taxon>
        <taxon>Bacillota</taxon>
        <taxon>Bacilli</taxon>
        <taxon>Bacillales</taxon>
        <taxon>Listeriaceae</taxon>
        <taxon>Listeria</taxon>
    </lineage>
</organism>
<gene>
    <name evidence="1" type="ORF">HB907_06625</name>
</gene>
<dbReference type="AlphaFoldDB" id="A0A841ZTA4"/>
<dbReference type="EMBL" id="JAARRU010000001">
    <property type="protein sequence ID" value="MBC1565078.1"/>
    <property type="molecule type" value="Genomic_DNA"/>
</dbReference>
<protein>
    <recommendedName>
        <fullName evidence="3">ICEBs1 excisionase</fullName>
    </recommendedName>
</protein>
<accession>A0A841ZTA4</accession>
<sequence>MFKDFLTIEDVGKVLGYGNSASQKAIADLNKELQAKGYRIVRGKINKKYFAERYFLNVSDIDKTISEVWENELQANA</sequence>
<comment type="caution">
    <text evidence="1">The sequence shown here is derived from an EMBL/GenBank/DDBJ whole genome shotgun (WGS) entry which is preliminary data.</text>
</comment>
<proteinExistence type="predicted"/>